<evidence type="ECO:0000256" key="1">
    <source>
        <dbReference type="ARBA" id="ARBA00022630"/>
    </source>
</evidence>
<dbReference type="GO" id="GO:0019430">
    <property type="term" value="P:removal of superoxide radicals"/>
    <property type="evidence" value="ECO:0007669"/>
    <property type="project" value="UniProtKB-UniRule"/>
</dbReference>
<dbReference type="Pfam" id="PF07992">
    <property type="entry name" value="Pyr_redox_2"/>
    <property type="match status" value="1"/>
</dbReference>
<gene>
    <name evidence="9" type="ORF">A2773_06880</name>
</gene>
<dbReference type="InterPro" id="IPR050097">
    <property type="entry name" value="Ferredoxin-NADP_redctase_2"/>
</dbReference>
<comment type="subunit">
    <text evidence="6">Homodimer.</text>
</comment>
<dbReference type="EMBL" id="MFJE01000011">
    <property type="protein sequence ID" value="OGG14796.1"/>
    <property type="molecule type" value="Genomic_DNA"/>
</dbReference>
<dbReference type="Proteomes" id="UP000177383">
    <property type="component" value="Unassembled WGS sequence"/>
</dbReference>
<evidence type="ECO:0000256" key="6">
    <source>
        <dbReference type="RuleBase" id="RU003880"/>
    </source>
</evidence>
<keyword evidence="4" id="KW-1015">Disulfide bond</keyword>
<dbReference type="InterPro" id="IPR036188">
    <property type="entry name" value="FAD/NAD-bd_sf"/>
</dbReference>
<keyword evidence="1 6" id="KW-0285">Flavoprotein</keyword>
<organism evidence="9 10">
    <name type="scientific">Candidatus Gottesmanbacteria bacterium RIFCSPHIGHO2_01_FULL_39_10</name>
    <dbReference type="NCBI Taxonomy" id="1798375"/>
    <lineage>
        <taxon>Bacteria</taxon>
        <taxon>Candidatus Gottesmaniibacteriota</taxon>
    </lineage>
</organism>
<evidence type="ECO:0000256" key="7">
    <source>
        <dbReference type="RuleBase" id="RU003881"/>
    </source>
</evidence>
<protein>
    <recommendedName>
        <fullName evidence="6">Thioredoxin reductase</fullName>
        <ecNumber evidence="6">1.8.1.9</ecNumber>
    </recommendedName>
</protein>
<evidence type="ECO:0000313" key="9">
    <source>
        <dbReference type="EMBL" id="OGG14796.1"/>
    </source>
</evidence>
<dbReference type="GO" id="GO:0004791">
    <property type="term" value="F:thioredoxin-disulfide reductase (NADPH) activity"/>
    <property type="evidence" value="ECO:0007669"/>
    <property type="project" value="UniProtKB-UniRule"/>
</dbReference>
<dbReference type="Gene3D" id="3.50.50.60">
    <property type="entry name" value="FAD/NAD(P)-binding domain"/>
    <property type="match status" value="2"/>
</dbReference>
<dbReference type="PANTHER" id="PTHR48105">
    <property type="entry name" value="THIOREDOXIN REDUCTASE 1-RELATED-RELATED"/>
    <property type="match status" value="1"/>
</dbReference>
<evidence type="ECO:0000256" key="4">
    <source>
        <dbReference type="ARBA" id="ARBA00023157"/>
    </source>
</evidence>
<accession>A0A1F5ZQL3</accession>
<keyword evidence="5 6" id="KW-0676">Redox-active center</keyword>
<dbReference type="AlphaFoldDB" id="A0A1F5ZQL3"/>
<feature type="domain" description="FAD/NAD(P)-binding" evidence="8">
    <location>
        <begin position="6"/>
        <end position="299"/>
    </location>
</feature>
<comment type="caution">
    <text evidence="9">The sequence shown here is derived from an EMBL/GenBank/DDBJ whole genome shotgun (WGS) entry which is preliminary data.</text>
</comment>
<dbReference type="PROSITE" id="PS00573">
    <property type="entry name" value="PYRIDINE_REDOX_2"/>
    <property type="match status" value="1"/>
</dbReference>
<comment type="cofactor">
    <cofactor evidence="7">
        <name>FAD</name>
        <dbReference type="ChEBI" id="CHEBI:57692"/>
    </cofactor>
    <text evidence="7">Binds 1 FAD per subunit.</text>
</comment>
<dbReference type="GO" id="GO:0005737">
    <property type="term" value="C:cytoplasm"/>
    <property type="evidence" value="ECO:0007669"/>
    <property type="project" value="InterPro"/>
</dbReference>
<dbReference type="SUPFAM" id="SSF51905">
    <property type="entry name" value="FAD/NAD(P)-binding domain"/>
    <property type="match status" value="1"/>
</dbReference>
<dbReference type="STRING" id="1798375.A2773_06880"/>
<keyword evidence="3 6" id="KW-0560">Oxidoreductase</keyword>
<evidence type="ECO:0000259" key="8">
    <source>
        <dbReference type="Pfam" id="PF07992"/>
    </source>
</evidence>
<dbReference type="InterPro" id="IPR005982">
    <property type="entry name" value="Thioredox_Rdtase"/>
</dbReference>
<sequence length="318" mass="34605">MTENIYDIVILGSGPAGLTAGIYAVRAGHKTLLVAGIRWGGQLMLTTLVENFPGFPEGIQGPDLMMNMRKQAERLGVEVVNADFDEADFSKKPFKVTADGKIYEAKSVIIATGADSIWLNVPGEMQLRGKGVSTCATCDAFFFRGRDVVVVGGGDSAMEEALYLSNVCKSVTIIHRREQFRASKIMQERVFANPKIKVIWNKTITKYIGTDKVTGVSLKDTKIGKEEEFKTDGVFVAIGHKPNTDKFKGIELDVKGYVQKREVKDKSGLISFKSAASVPGVFVSGDVHDTTYRQAITAAGFGCMAALDADRWLGEQTS</sequence>
<name>A0A1F5ZQL3_9BACT</name>
<dbReference type="NCBIfam" id="TIGR01292">
    <property type="entry name" value="TRX_reduct"/>
    <property type="match status" value="1"/>
</dbReference>
<dbReference type="PRINTS" id="PR00469">
    <property type="entry name" value="PNDRDTASEII"/>
</dbReference>
<keyword evidence="2 6" id="KW-0274">FAD</keyword>
<evidence type="ECO:0000256" key="3">
    <source>
        <dbReference type="ARBA" id="ARBA00023002"/>
    </source>
</evidence>
<keyword evidence="7" id="KW-0521">NADP</keyword>
<dbReference type="InterPro" id="IPR023753">
    <property type="entry name" value="FAD/NAD-binding_dom"/>
</dbReference>
<evidence type="ECO:0000256" key="2">
    <source>
        <dbReference type="ARBA" id="ARBA00022827"/>
    </source>
</evidence>
<evidence type="ECO:0000313" key="10">
    <source>
        <dbReference type="Proteomes" id="UP000177383"/>
    </source>
</evidence>
<evidence type="ECO:0000256" key="5">
    <source>
        <dbReference type="ARBA" id="ARBA00023284"/>
    </source>
</evidence>
<comment type="catalytic activity">
    <reaction evidence="6">
        <text>[thioredoxin]-dithiol + NADP(+) = [thioredoxin]-disulfide + NADPH + H(+)</text>
        <dbReference type="Rhea" id="RHEA:20345"/>
        <dbReference type="Rhea" id="RHEA-COMP:10698"/>
        <dbReference type="Rhea" id="RHEA-COMP:10700"/>
        <dbReference type="ChEBI" id="CHEBI:15378"/>
        <dbReference type="ChEBI" id="CHEBI:29950"/>
        <dbReference type="ChEBI" id="CHEBI:50058"/>
        <dbReference type="ChEBI" id="CHEBI:57783"/>
        <dbReference type="ChEBI" id="CHEBI:58349"/>
        <dbReference type="EC" id="1.8.1.9"/>
    </reaction>
</comment>
<dbReference type="EC" id="1.8.1.9" evidence="6"/>
<dbReference type="PRINTS" id="PR00368">
    <property type="entry name" value="FADPNR"/>
</dbReference>
<reference evidence="9 10" key="1">
    <citation type="journal article" date="2016" name="Nat. Commun.">
        <title>Thousands of microbial genomes shed light on interconnected biogeochemical processes in an aquifer system.</title>
        <authorList>
            <person name="Anantharaman K."/>
            <person name="Brown C.T."/>
            <person name="Hug L.A."/>
            <person name="Sharon I."/>
            <person name="Castelle C.J."/>
            <person name="Probst A.J."/>
            <person name="Thomas B.C."/>
            <person name="Singh A."/>
            <person name="Wilkins M.J."/>
            <person name="Karaoz U."/>
            <person name="Brodie E.L."/>
            <person name="Williams K.H."/>
            <person name="Hubbard S.S."/>
            <person name="Banfield J.F."/>
        </authorList>
    </citation>
    <scope>NUCLEOTIDE SEQUENCE [LARGE SCALE GENOMIC DNA]</scope>
</reference>
<proteinExistence type="inferred from homology"/>
<dbReference type="InterPro" id="IPR008255">
    <property type="entry name" value="Pyr_nucl-diS_OxRdtase_2_AS"/>
</dbReference>
<comment type="similarity">
    <text evidence="6">Belongs to the class-II pyridine nucleotide-disulfide oxidoreductase family.</text>
</comment>